<evidence type="ECO:0000313" key="3">
    <source>
        <dbReference type="Proteomes" id="UP000837801"/>
    </source>
</evidence>
<sequence length="164" mass="18594">MSGWASKLANTPPSNTKKKQQPQQFQSSVKKNKDEGSASGSHGNVNAINQSNFNSTEIIEYLHRNFQKNLANSNTSNDTLVYKSLESNSQWKTKSVVNKKASNTKYNPKAVIRQEHKSNSLDLLFELNRSVYQQQQQQQQQTSQQQPHSQQAQPQAQGQRYKGN</sequence>
<evidence type="ECO:0000313" key="2">
    <source>
        <dbReference type="EMBL" id="CAH2354272.1"/>
    </source>
</evidence>
<name>A0A9P0W073_9ASCO</name>
<dbReference type="AlphaFoldDB" id="A0A9P0W073"/>
<evidence type="ECO:0000256" key="1">
    <source>
        <dbReference type="SAM" id="MobiDB-lite"/>
    </source>
</evidence>
<proteinExistence type="predicted"/>
<feature type="region of interest" description="Disordered" evidence="1">
    <location>
        <begin position="132"/>
        <end position="164"/>
    </location>
</feature>
<gene>
    <name evidence="2" type="ORF">CLIB1423_15S02432</name>
</gene>
<feature type="compositionally biased region" description="Polar residues" evidence="1">
    <location>
        <begin position="85"/>
        <end position="106"/>
    </location>
</feature>
<accession>A0A9P0W073</accession>
<dbReference type="OrthoDB" id="4022097at2759"/>
<protein>
    <submittedName>
        <fullName evidence="2">Uncharacterized protein</fullName>
    </submittedName>
</protein>
<organism evidence="2 3">
    <name type="scientific">[Candida] railenensis</name>
    <dbReference type="NCBI Taxonomy" id="45579"/>
    <lineage>
        <taxon>Eukaryota</taxon>
        <taxon>Fungi</taxon>
        <taxon>Dikarya</taxon>
        <taxon>Ascomycota</taxon>
        <taxon>Saccharomycotina</taxon>
        <taxon>Pichiomycetes</taxon>
        <taxon>Debaryomycetaceae</taxon>
        <taxon>Kurtzmaniella</taxon>
    </lineage>
</organism>
<feature type="region of interest" description="Disordered" evidence="1">
    <location>
        <begin position="85"/>
        <end position="111"/>
    </location>
</feature>
<comment type="caution">
    <text evidence="2">The sequence shown here is derived from an EMBL/GenBank/DDBJ whole genome shotgun (WGS) entry which is preliminary data.</text>
</comment>
<feature type="region of interest" description="Disordered" evidence="1">
    <location>
        <begin position="1"/>
        <end position="50"/>
    </location>
</feature>
<reference evidence="2" key="1">
    <citation type="submission" date="2022-03" db="EMBL/GenBank/DDBJ databases">
        <authorList>
            <person name="Legras J.-L."/>
            <person name="Devillers H."/>
            <person name="Grondin C."/>
        </authorList>
    </citation>
    <scope>NUCLEOTIDE SEQUENCE</scope>
    <source>
        <strain evidence="2">CLIB 1423</strain>
    </source>
</reference>
<keyword evidence="3" id="KW-1185">Reference proteome</keyword>
<feature type="compositionally biased region" description="Low complexity" evidence="1">
    <location>
        <begin position="133"/>
        <end position="164"/>
    </location>
</feature>
<dbReference type="Proteomes" id="UP000837801">
    <property type="component" value="Unassembled WGS sequence"/>
</dbReference>
<feature type="compositionally biased region" description="Polar residues" evidence="1">
    <location>
        <begin position="38"/>
        <end position="50"/>
    </location>
</feature>
<dbReference type="EMBL" id="CAKXYY010000015">
    <property type="protein sequence ID" value="CAH2354272.1"/>
    <property type="molecule type" value="Genomic_DNA"/>
</dbReference>